<dbReference type="GO" id="GO:0030435">
    <property type="term" value="P:sporulation resulting in formation of a cellular spore"/>
    <property type="evidence" value="ECO:0007669"/>
    <property type="project" value="InterPro"/>
</dbReference>
<dbReference type="AlphaFoldDB" id="A0A075R3G5"/>
<organism evidence="3 4">
    <name type="scientific">Brevibacillus laterosporus LMG 15441</name>
    <dbReference type="NCBI Taxonomy" id="1042163"/>
    <lineage>
        <taxon>Bacteria</taxon>
        <taxon>Bacillati</taxon>
        <taxon>Bacillota</taxon>
        <taxon>Bacilli</taxon>
        <taxon>Bacillales</taxon>
        <taxon>Paenibacillaceae</taxon>
        <taxon>Brevibacillus</taxon>
    </lineage>
</organism>
<keyword evidence="4" id="KW-1185">Reference proteome</keyword>
<dbReference type="HOGENOM" id="CLU_021203_2_0_9"/>
<keyword evidence="1" id="KW-0732">Signal</keyword>
<sequence length="605" mass="66182">MKKTSSILSLVVLMSTAITPSALASQLKAPVLVASNKDAYRSMDQMNQGTYLTEKIMVKDTAKKTIELERSGFLTLANEAQVYQLSGDSLVPKSLADVRVGAENVRVYVNGQNQVNMLVLEGETRADRMRIGLYNTGFGSLDHTTFQAKSAEGLYLIDKRTNQQFEVAPNQVVNITNQGNSLTVSVNNQTLVSMSERLYVVPADNKDGLTEVLSLKRAQGTPKYRGVLEVKPSVSFGKLSIINELSLEQYLLQVVPSEMPASFGDEALKAQAIAARTYALSDYYSNRYAAKGFHVDDSTMSQVYNNTLENAKVTRAVEATAGLIMKYRDELVDARYFSSSAGVVAGRHEIWPDPITQQFPGSGVPYLIPQSFVMESQKKQGFLPVAISSEEDMLSFVKDLSIVSVDSQSPFFRWKVELSKGELQNTINKNLAARAAADPNGVFISNGDGNFVKGAIPSSGVGDLYNLYVSKRGENGNIQELILEGSNGTFKVVKDYNVRYLLRPSKTYTGGGDVILHRTAGDSSHYDAKLAMKNYSLLPSGFVAFEVSRNEQGNLQNVIIYGGGNGHGVGMSQYGASTLDKLGLPVEQILQTFYPNHQLVNLYQS</sequence>
<proteinExistence type="predicted"/>
<dbReference type="RefSeq" id="WP_003336090.1">
    <property type="nucleotide sequence ID" value="NZ_CP007806.1"/>
</dbReference>
<evidence type="ECO:0000259" key="2">
    <source>
        <dbReference type="Pfam" id="PF08486"/>
    </source>
</evidence>
<name>A0A075R3G5_BRELA</name>
<dbReference type="InterPro" id="IPR051922">
    <property type="entry name" value="Bact_Sporulation_Assoc"/>
</dbReference>
<evidence type="ECO:0000313" key="4">
    <source>
        <dbReference type="Proteomes" id="UP000005850"/>
    </source>
</evidence>
<dbReference type="KEGG" id="blr:BRLA_c027530"/>
<reference evidence="3 4" key="1">
    <citation type="journal article" date="2011" name="J. Bacteriol.">
        <title>Genome sequence of Brevibacillus laterosporus LMG 15441, a pathogen of invertebrates.</title>
        <authorList>
            <person name="Djukic M."/>
            <person name="Poehlein A."/>
            <person name="Thurmer A."/>
            <person name="Daniel R."/>
        </authorList>
    </citation>
    <scope>NUCLEOTIDE SEQUENCE [LARGE SCALE GENOMIC DNA]</scope>
    <source>
        <strain evidence="3 4">LMG 15441</strain>
    </source>
</reference>
<protein>
    <submittedName>
        <fullName evidence="3">SpoIID/LytB domain-containing protein LytB</fullName>
    </submittedName>
</protein>
<dbReference type="PANTHER" id="PTHR30032:SF4">
    <property type="entry name" value="AMIDASE ENHANCER"/>
    <property type="match status" value="1"/>
</dbReference>
<dbReference type="GO" id="GO:0030288">
    <property type="term" value="C:outer membrane-bounded periplasmic space"/>
    <property type="evidence" value="ECO:0007669"/>
    <property type="project" value="TreeGrafter"/>
</dbReference>
<dbReference type="Proteomes" id="UP000005850">
    <property type="component" value="Chromosome"/>
</dbReference>
<dbReference type="PANTHER" id="PTHR30032">
    <property type="entry name" value="N-ACETYLMURAMOYL-L-ALANINE AMIDASE-RELATED"/>
    <property type="match status" value="1"/>
</dbReference>
<dbReference type="Pfam" id="PF08486">
    <property type="entry name" value="SpoIID"/>
    <property type="match status" value="1"/>
</dbReference>
<dbReference type="EMBL" id="CP007806">
    <property type="protein sequence ID" value="AIG27072.1"/>
    <property type="molecule type" value="Genomic_DNA"/>
</dbReference>
<feature type="domain" description="Sporulation stage II protein D amidase enhancer LytB N-terminal" evidence="2">
    <location>
        <begin position="237"/>
        <end position="327"/>
    </location>
</feature>
<feature type="signal peptide" evidence="1">
    <location>
        <begin position="1"/>
        <end position="24"/>
    </location>
</feature>
<dbReference type="eggNOG" id="COG2385">
    <property type="taxonomic scope" value="Bacteria"/>
</dbReference>
<dbReference type="InterPro" id="IPR013486">
    <property type="entry name" value="SpoIID/LytB"/>
</dbReference>
<dbReference type="NCBIfam" id="TIGR02669">
    <property type="entry name" value="SpoIID_LytB"/>
    <property type="match status" value="1"/>
</dbReference>
<accession>A0A075R3G5</accession>
<evidence type="ECO:0000256" key="1">
    <source>
        <dbReference type="SAM" id="SignalP"/>
    </source>
</evidence>
<evidence type="ECO:0000313" key="3">
    <source>
        <dbReference type="EMBL" id="AIG27072.1"/>
    </source>
</evidence>
<dbReference type="InterPro" id="IPR013693">
    <property type="entry name" value="SpoIID/LytB_N"/>
</dbReference>
<dbReference type="STRING" id="1042163.BRLA_c027530"/>
<feature type="chain" id="PRO_5001709477" evidence="1">
    <location>
        <begin position="25"/>
        <end position="605"/>
    </location>
</feature>
<gene>
    <name evidence="3" type="primary">lytB</name>
    <name evidence="3" type="ORF">BRLA_c027530</name>
</gene>